<evidence type="ECO:0000313" key="2">
    <source>
        <dbReference type="Proteomes" id="UP000053268"/>
    </source>
</evidence>
<gene>
    <name evidence="1" type="ORF">RR46_07117</name>
</gene>
<proteinExistence type="predicted"/>
<reference evidence="1 2" key="1">
    <citation type="journal article" date="2015" name="Nat. Commun.">
        <title>Outbred genome sequencing and CRISPR/Cas9 gene editing in butterflies.</title>
        <authorList>
            <person name="Li X."/>
            <person name="Fan D."/>
            <person name="Zhang W."/>
            <person name="Liu G."/>
            <person name="Zhang L."/>
            <person name="Zhao L."/>
            <person name="Fang X."/>
            <person name="Chen L."/>
            <person name="Dong Y."/>
            <person name="Chen Y."/>
            <person name="Ding Y."/>
            <person name="Zhao R."/>
            <person name="Feng M."/>
            <person name="Zhu Y."/>
            <person name="Feng Y."/>
            <person name="Jiang X."/>
            <person name="Zhu D."/>
            <person name="Xiang H."/>
            <person name="Feng X."/>
            <person name="Li S."/>
            <person name="Wang J."/>
            <person name="Zhang G."/>
            <person name="Kronforst M.R."/>
            <person name="Wang W."/>
        </authorList>
    </citation>
    <scope>NUCLEOTIDE SEQUENCE [LARGE SCALE GENOMIC DNA]</scope>
    <source>
        <strain evidence="1">Ya'a_city_454_Px</strain>
        <tissue evidence="1">Whole body</tissue>
    </source>
</reference>
<dbReference type="EMBL" id="KQ459463">
    <property type="protein sequence ID" value="KPJ00527.1"/>
    <property type="molecule type" value="Genomic_DNA"/>
</dbReference>
<keyword evidence="2" id="KW-1185">Reference proteome</keyword>
<name>A0A194Q4Q7_PAPXU</name>
<dbReference type="Proteomes" id="UP000053268">
    <property type="component" value="Unassembled WGS sequence"/>
</dbReference>
<dbReference type="STRING" id="66420.A0A194Q4Q7"/>
<organism evidence="1 2">
    <name type="scientific">Papilio xuthus</name>
    <name type="common">Asian swallowtail butterfly</name>
    <dbReference type="NCBI Taxonomy" id="66420"/>
    <lineage>
        <taxon>Eukaryota</taxon>
        <taxon>Metazoa</taxon>
        <taxon>Ecdysozoa</taxon>
        <taxon>Arthropoda</taxon>
        <taxon>Hexapoda</taxon>
        <taxon>Insecta</taxon>
        <taxon>Pterygota</taxon>
        <taxon>Neoptera</taxon>
        <taxon>Endopterygota</taxon>
        <taxon>Lepidoptera</taxon>
        <taxon>Glossata</taxon>
        <taxon>Ditrysia</taxon>
        <taxon>Papilionoidea</taxon>
        <taxon>Papilionidae</taxon>
        <taxon>Papilioninae</taxon>
        <taxon>Papilio</taxon>
    </lineage>
</organism>
<accession>A0A194Q4Q7</accession>
<sequence length="81" mass="8918">MAAMQQNETQYFQYGCALTSEHEEQPGPEFVSAGVSLFVGSGGCGGGGVLYRQRAPPRAPAHLVPPATHDRLWMWRCFNYT</sequence>
<evidence type="ECO:0000313" key="1">
    <source>
        <dbReference type="EMBL" id="KPJ00527.1"/>
    </source>
</evidence>
<dbReference type="AlphaFoldDB" id="A0A194Q4Q7"/>
<protein>
    <submittedName>
        <fullName evidence="1">Uncharacterized protein</fullName>
    </submittedName>
</protein>